<evidence type="ECO:0000256" key="1">
    <source>
        <dbReference type="SAM" id="MobiDB-lite"/>
    </source>
</evidence>
<accession>A0ABW9FP98</accession>
<dbReference type="GO" id="GO:0016757">
    <property type="term" value="F:glycosyltransferase activity"/>
    <property type="evidence" value="ECO:0007669"/>
    <property type="project" value="UniProtKB-KW"/>
</dbReference>
<feature type="region of interest" description="Disordered" evidence="1">
    <location>
        <begin position="128"/>
        <end position="152"/>
    </location>
</feature>
<dbReference type="EMBL" id="JBDLNU010000001">
    <property type="protein sequence ID" value="MFM1727411.1"/>
    <property type="molecule type" value="Genomic_DNA"/>
</dbReference>
<dbReference type="Proteomes" id="UP001629744">
    <property type="component" value="Unassembled WGS sequence"/>
</dbReference>
<dbReference type="EC" id="2.4.-.-" evidence="3"/>
<evidence type="ECO:0000259" key="2">
    <source>
        <dbReference type="Pfam" id="PF04230"/>
    </source>
</evidence>
<protein>
    <submittedName>
        <fullName evidence="3">Polysaccharide pyruvyl transferase family protein</fullName>
        <ecNumber evidence="3">2.4.-.-</ecNumber>
    </submittedName>
</protein>
<keyword evidence="3" id="KW-0328">Glycosyltransferase</keyword>
<dbReference type="InterPro" id="IPR007345">
    <property type="entry name" value="Polysacch_pyruvyl_Trfase"/>
</dbReference>
<dbReference type="PANTHER" id="PTHR36836:SF1">
    <property type="entry name" value="COLANIC ACID BIOSYNTHESIS PROTEIN WCAK"/>
    <property type="match status" value="1"/>
</dbReference>
<organism evidence="3 4">
    <name type="scientific">Prescottella soli</name>
    <dbReference type="NCBI Taxonomy" id="1543852"/>
    <lineage>
        <taxon>Bacteria</taxon>
        <taxon>Bacillati</taxon>
        <taxon>Actinomycetota</taxon>
        <taxon>Actinomycetes</taxon>
        <taxon>Mycobacteriales</taxon>
        <taxon>Nocardiaceae</taxon>
        <taxon>Prescottella</taxon>
    </lineage>
</organism>
<name>A0ABW9FP98_9NOCA</name>
<feature type="domain" description="Polysaccharide pyruvyl transferase" evidence="2">
    <location>
        <begin position="29"/>
        <end position="381"/>
    </location>
</feature>
<keyword evidence="4" id="KW-1185">Reference proteome</keyword>
<feature type="compositionally biased region" description="Low complexity" evidence="1">
    <location>
        <begin position="128"/>
        <end position="145"/>
    </location>
</feature>
<dbReference type="RefSeq" id="WP_348607803.1">
    <property type="nucleotide sequence ID" value="NZ_CP157276.1"/>
</dbReference>
<gene>
    <name evidence="3" type="ORF">ABEU19_000871</name>
</gene>
<proteinExistence type="predicted"/>
<keyword evidence="3" id="KW-0808">Transferase</keyword>
<reference evidence="3 4" key="1">
    <citation type="submission" date="2023-11" db="EMBL/GenBank/DDBJ databases">
        <authorList>
            <person name="Val-Calvo J."/>
            <person name="Scortti M."/>
            <person name="Vazquez-Boland J."/>
        </authorList>
    </citation>
    <scope>NUCLEOTIDE SEQUENCE [LARGE SCALE GENOMIC DNA]</scope>
    <source>
        <strain evidence="3 4">DSM 46662</strain>
    </source>
</reference>
<dbReference type="PANTHER" id="PTHR36836">
    <property type="entry name" value="COLANIC ACID BIOSYNTHESIS PROTEIN WCAK"/>
    <property type="match status" value="1"/>
</dbReference>
<evidence type="ECO:0000313" key="4">
    <source>
        <dbReference type="Proteomes" id="UP001629744"/>
    </source>
</evidence>
<evidence type="ECO:0000313" key="3">
    <source>
        <dbReference type="EMBL" id="MFM1727411.1"/>
    </source>
</evidence>
<dbReference type="Pfam" id="PF04230">
    <property type="entry name" value="PS_pyruv_trans"/>
    <property type="match status" value="1"/>
</dbReference>
<comment type="caution">
    <text evidence="3">The sequence shown here is derived from an EMBL/GenBank/DDBJ whole genome shotgun (WGS) entry which is preliminary data.</text>
</comment>
<sequence>MANRVPRSADVGRPEIRVLLENGEYWLNNKGDLAILDVMVRRFAERCPGARIGVLTSAPALLRAYEPGADPVCYQRGGDWSRRRWSGHSGVTSRLGPEIAGAPMNGWDAAVALPGKIAARVRRIAGRVGDTDSSGSETTSTTTGSVPLALRRDGGHVPNAAATASVVVAIGGGYLTDVDRFQTERTLNLLEYAIGRGVPTAMTGQGIGPLTEPDLLERAGRVLPRVDLIALREGVQGPELLRSLGVPPDRIVVTGDDAVELGYSTRRRQLGTDIGVCIRVAEYSPVGAAMQEAVGRVVRGAAAEFGAGLVPLIVSEHDAEDRRSTMPLLEGYAGAVAPLGRYASARALSRQVGRCRIIVTGAYHVAVFALSQGISVVGLSTTRYYDDKFAGLASMFGTGVQLVRLDRTGAEDRVREAIHELWAGAPASRPELLGRAEDQIRAGRAVFDRIVGLMDADATARRGPDTDPSLPPTFPR</sequence>